<dbReference type="GeneID" id="13405564"/>
<name>I6NKY5_9CAUD</name>
<proteinExistence type="predicted"/>
<evidence type="ECO:0000256" key="1">
    <source>
        <dbReference type="SAM" id="Phobius"/>
    </source>
</evidence>
<keyword evidence="1" id="KW-0812">Transmembrane</keyword>
<keyword evidence="1" id="KW-1133">Transmembrane helix</keyword>
<dbReference type="RefSeq" id="YP_006560755.1">
    <property type="nucleotide sequence ID" value="NC_018278.1"/>
</dbReference>
<protein>
    <submittedName>
        <fullName evidence="2">Rz</fullName>
    </submittedName>
</protein>
<dbReference type="EMBL" id="JF939047">
    <property type="protein sequence ID" value="AEX56089.1"/>
    <property type="molecule type" value="Genomic_DNA"/>
</dbReference>
<evidence type="ECO:0000313" key="2">
    <source>
        <dbReference type="EMBL" id="AEX56089.1"/>
    </source>
</evidence>
<gene>
    <name evidence="2" type="ORF">KL1_0004</name>
</gene>
<dbReference type="Proteomes" id="UP000009001">
    <property type="component" value="Segment"/>
</dbReference>
<organism evidence="2 3">
    <name type="scientific">Burkholderia phage vB_BceS_KL1</name>
    <dbReference type="NCBI Taxonomy" id="1132026"/>
    <lineage>
        <taxon>Viruses</taxon>
        <taxon>Duplodnaviria</taxon>
        <taxon>Heunggongvirae</taxon>
        <taxon>Uroviricota</taxon>
        <taxon>Caudoviricetes</taxon>
        <taxon>Jondennisvirinae</taxon>
        <taxon>Kilunavirus</taxon>
        <taxon>Kilunavirus KL1</taxon>
    </lineage>
</organism>
<keyword evidence="3" id="KW-1185">Reference proteome</keyword>
<reference evidence="2 3" key="1">
    <citation type="journal article" date="2012" name="BMC Genomics">
        <title>Comparative analysis of two phenotypically-similar but genomically-distinct Burkholderia cenocepacia-specific bacteriophages.</title>
        <authorList>
            <person name="Lynch K.H."/>
            <person name="Stothard P."/>
            <person name="Dennis J.J."/>
        </authorList>
    </citation>
    <scope>NUCLEOTIDE SEQUENCE [LARGE SCALE GENOMIC DNA]</scope>
</reference>
<evidence type="ECO:0000313" key="3">
    <source>
        <dbReference type="Proteomes" id="UP000009001"/>
    </source>
</evidence>
<accession>I6NKY5</accession>
<keyword evidence="1" id="KW-0472">Membrane</keyword>
<dbReference type="KEGG" id="vg:13405564"/>
<sequence>MGAFFLAIWQRFGVWISAAGAVLVAIFAALSVGKAKGKASAAQESANDQIKTNEAIAVRQINEANEGAKVRVEAAKGAADETAKVNQLDSGAIAGELRDEWTRPE</sequence>
<feature type="transmembrane region" description="Helical" evidence="1">
    <location>
        <begin position="12"/>
        <end position="32"/>
    </location>
</feature>